<keyword evidence="4 8" id="KW-1133">Transmembrane helix</keyword>
<dbReference type="InterPro" id="IPR001828">
    <property type="entry name" value="ANF_lig-bd_rcpt"/>
</dbReference>
<evidence type="ECO:0000256" key="4">
    <source>
        <dbReference type="ARBA" id="ARBA00022989"/>
    </source>
</evidence>
<keyword evidence="11" id="KW-1185">Reference proteome</keyword>
<dbReference type="InterPro" id="IPR028082">
    <property type="entry name" value="Peripla_BP_I"/>
</dbReference>
<dbReference type="SUPFAM" id="SSF53822">
    <property type="entry name" value="Periplasmic binding protein-like I"/>
    <property type="match status" value="1"/>
</dbReference>
<evidence type="ECO:0000256" key="5">
    <source>
        <dbReference type="ARBA" id="ARBA00023136"/>
    </source>
</evidence>
<feature type="transmembrane region" description="Helical" evidence="8">
    <location>
        <begin position="456"/>
        <end position="478"/>
    </location>
</feature>
<keyword evidence="5 8" id="KW-0472">Membrane</keyword>
<comment type="caution">
    <text evidence="10">The sequence shown here is derived from an EMBL/GenBank/DDBJ whole genome shotgun (WGS) entry which is preliminary data.</text>
</comment>
<organism evidence="10 11">
    <name type="scientific">Hypsibius exemplaris</name>
    <name type="common">Freshwater tardigrade</name>
    <dbReference type="NCBI Taxonomy" id="2072580"/>
    <lineage>
        <taxon>Eukaryota</taxon>
        <taxon>Metazoa</taxon>
        <taxon>Ecdysozoa</taxon>
        <taxon>Tardigrada</taxon>
        <taxon>Eutardigrada</taxon>
        <taxon>Parachela</taxon>
        <taxon>Hypsibioidea</taxon>
        <taxon>Hypsibiidae</taxon>
        <taxon>Hypsibius</taxon>
    </lineage>
</organism>
<dbReference type="PANTHER" id="PTHR44755:SF8">
    <property type="entry name" value="RECEPTOR LIGAND BINDING REGION DOMAIN-CONTAINING PROTEIN"/>
    <property type="match status" value="1"/>
</dbReference>
<dbReference type="Proteomes" id="UP000192578">
    <property type="component" value="Unassembled WGS sequence"/>
</dbReference>
<dbReference type="PRINTS" id="PR00255">
    <property type="entry name" value="NATPEPTIDER"/>
</dbReference>
<proteinExistence type="predicted"/>
<feature type="domain" description="Receptor ligand binding region" evidence="9">
    <location>
        <begin position="49"/>
        <end position="366"/>
    </location>
</feature>
<dbReference type="AlphaFoldDB" id="A0A1W0XDY7"/>
<evidence type="ECO:0000256" key="1">
    <source>
        <dbReference type="ARBA" id="ARBA00004479"/>
    </source>
</evidence>
<protein>
    <submittedName>
        <fullName evidence="10">Receptor-type guanylate cyclase gcy-28</fullName>
    </submittedName>
</protein>
<evidence type="ECO:0000256" key="6">
    <source>
        <dbReference type="ARBA" id="ARBA00023170"/>
    </source>
</evidence>
<dbReference type="GO" id="GO:0017046">
    <property type="term" value="F:peptide hormone binding"/>
    <property type="evidence" value="ECO:0007669"/>
    <property type="project" value="TreeGrafter"/>
</dbReference>
<dbReference type="EMBL" id="MTYJ01000002">
    <property type="protein sequence ID" value="OQV25684.1"/>
    <property type="molecule type" value="Genomic_DNA"/>
</dbReference>
<evidence type="ECO:0000256" key="7">
    <source>
        <dbReference type="ARBA" id="ARBA00023180"/>
    </source>
</evidence>
<dbReference type="GO" id="GO:0038023">
    <property type="term" value="F:signaling receptor activity"/>
    <property type="evidence" value="ECO:0007669"/>
    <property type="project" value="TreeGrafter"/>
</dbReference>
<dbReference type="GO" id="GO:0007165">
    <property type="term" value="P:signal transduction"/>
    <property type="evidence" value="ECO:0007669"/>
    <property type="project" value="TreeGrafter"/>
</dbReference>
<dbReference type="InterPro" id="IPR001170">
    <property type="entry name" value="ANPR/GUC"/>
</dbReference>
<accession>A0A1W0XDY7</accession>
<dbReference type="Gene3D" id="3.40.50.2300">
    <property type="match status" value="2"/>
</dbReference>
<dbReference type="Pfam" id="PF01094">
    <property type="entry name" value="ANF_receptor"/>
    <property type="match status" value="1"/>
</dbReference>
<name>A0A1W0XDY7_HYPEX</name>
<evidence type="ECO:0000256" key="8">
    <source>
        <dbReference type="SAM" id="Phobius"/>
    </source>
</evidence>
<keyword evidence="2 8" id="KW-0812">Transmembrane</keyword>
<keyword evidence="7" id="KW-0325">Glycoprotein</keyword>
<evidence type="ECO:0000256" key="3">
    <source>
        <dbReference type="ARBA" id="ARBA00022729"/>
    </source>
</evidence>
<evidence type="ECO:0000256" key="2">
    <source>
        <dbReference type="ARBA" id="ARBA00022692"/>
    </source>
</evidence>
<evidence type="ECO:0000313" key="11">
    <source>
        <dbReference type="Proteomes" id="UP000192578"/>
    </source>
</evidence>
<evidence type="ECO:0000313" key="10">
    <source>
        <dbReference type="EMBL" id="OQV25684.1"/>
    </source>
</evidence>
<dbReference type="CDD" id="cd06352">
    <property type="entry name" value="PBP1_NPR_GC-like"/>
    <property type="match status" value="1"/>
</dbReference>
<keyword evidence="3" id="KW-0732">Signal</keyword>
<reference evidence="11" key="1">
    <citation type="submission" date="2017-01" db="EMBL/GenBank/DDBJ databases">
        <title>Comparative genomics of anhydrobiosis in the tardigrade Hypsibius dujardini.</title>
        <authorList>
            <person name="Yoshida Y."/>
            <person name="Koutsovoulos G."/>
            <person name="Laetsch D."/>
            <person name="Stevens L."/>
            <person name="Kumar S."/>
            <person name="Horikawa D."/>
            <person name="Ishino K."/>
            <person name="Komine S."/>
            <person name="Tomita M."/>
            <person name="Blaxter M."/>
            <person name="Arakawa K."/>
        </authorList>
    </citation>
    <scope>NUCLEOTIDE SEQUENCE [LARGE SCALE GENOMIC DNA]</scope>
    <source>
        <strain evidence="11">Z151</strain>
    </source>
</reference>
<dbReference type="OrthoDB" id="302535at2759"/>
<dbReference type="PANTHER" id="PTHR44755">
    <property type="entry name" value="NATRIURETIC PEPTIDE RECEPTOR 3-RELATED"/>
    <property type="match status" value="1"/>
</dbReference>
<gene>
    <name evidence="10" type="ORF">BV898_00615</name>
</gene>
<dbReference type="GO" id="GO:0016020">
    <property type="term" value="C:membrane"/>
    <property type="evidence" value="ECO:0007669"/>
    <property type="project" value="UniProtKB-SubCell"/>
</dbReference>
<comment type="subcellular location">
    <subcellularLocation>
        <location evidence="1">Membrane</location>
        <topology evidence="1">Single-pass type I membrane protein</topology>
    </subcellularLocation>
</comment>
<keyword evidence="6 10" id="KW-0675">Receptor</keyword>
<dbReference type="InterPro" id="IPR052612">
    <property type="entry name" value="ANP_Clearance_Receptor"/>
</dbReference>
<evidence type="ECO:0000259" key="9">
    <source>
        <dbReference type="Pfam" id="PF01094"/>
    </source>
</evidence>
<sequence>MRPPHWFSVISSIILLTTTSVTVGVAIEVALLQIFLGGRTDLTRWPLVGPVFDIALRELQHDYGDVLNFTQIRFNYPNISSCWQMEEKPALWVSQYYYNDSRAAVTSIFGTGCWTATETIGHLAREWNIPYMIPNDSGLGDKTRFPTVTRLAPYLWSRDLLGNTSIISRLMAAHKWTSAGYLCTGSYYSSYECRTRYSKHAGTGTKRNQNLYRYNLETENAERIKFTLDQIKSQSRVIFIFASKSLIRTIMLAAADLGMTNGDYVYYAFDYYEIPVGALQPLGSLPWLGNSSNSRDEDAKLAYRSLFIVTLANAKTPEYLNFSREVQSLSARSYNYTYTANEKVNPWVMAEYYAMKILGVVLNETVILDGPMQLRTIVLDEKGDRVADWVVNQLDPGGNAFRPVLQWNTGMKMFMPVIEEDGSSRQISWYNRSSAPPDRPFRVSSTDTGYQIPTDAIAIGCSAMAIILIVALILVVVYRKTIWNKLRPSGSEIASVPFANEE</sequence>